<comment type="caution">
    <text evidence="1">The sequence shown here is derived from an EMBL/GenBank/DDBJ whole genome shotgun (WGS) entry which is preliminary data.</text>
</comment>
<keyword evidence="2" id="KW-1185">Reference proteome</keyword>
<organism evidence="1 2">
    <name type="scientific">Christensenella tenuis</name>
    <dbReference type="NCBI Taxonomy" id="2763033"/>
    <lineage>
        <taxon>Bacteria</taxon>
        <taxon>Bacillati</taxon>
        <taxon>Bacillota</taxon>
        <taxon>Clostridia</taxon>
        <taxon>Christensenellales</taxon>
        <taxon>Christensenellaceae</taxon>
        <taxon>Christensenella</taxon>
    </lineage>
</organism>
<name>A0ABR7EGQ1_9FIRM</name>
<proteinExistence type="predicted"/>
<evidence type="ECO:0000313" key="2">
    <source>
        <dbReference type="Proteomes" id="UP000606889"/>
    </source>
</evidence>
<sequence length="54" mass="5765">MADIILMIVIAAAVAVAVTYIVKKRKEGECIGCSECNRSRSGCANCPHADEKKP</sequence>
<dbReference type="RefSeq" id="WP_186858385.1">
    <property type="nucleotide sequence ID" value="NZ_JACOON010000006.1"/>
</dbReference>
<gene>
    <name evidence="1" type="ORF">H8S18_11315</name>
</gene>
<evidence type="ECO:0000313" key="1">
    <source>
        <dbReference type="EMBL" id="MBC5648927.1"/>
    </source>
</evidence>
<dbReference type="Proteomes" id="UP000606889">
    <property type="component" value="Unassembled WGS sequence"/>
</dbReference>
<accession>A0ABR7EGQ1</accession>
<protein>
    <submittedName>
        <fullName evidence="1">FeoB-associated Cys-rich membrane protein</fullName>
    </submittedName>
</protein>
<dbReference type="EMBL" id="JACOON010000006">
    <property type="protein sequence ID" value="MBC5648927.1"/>
    <property type="molecule type" value="Genomic_DNA"/>
</dbReference>
<reference evidence="1 2" key="1">
    <citation type="submission" date="2020-08" db="EMBL/GenBank/DDBJ databases">
        <title>Genome public.</title>
        <authorList>
            <person name="Liu C."/>
            <person name="Sun Q."/>
        </authorList>
    </citation>
    <scope>NUCLEOTIDE SEQUENCE [LARGE SCALE GENOMIC DNA]</scope>
    <source>
        <strain evidence="1 2">NSJ-35</strain>
    </source>
</reference>
<dbReference type="Pfam" id="PF12669">
    <property type="entry name" value="FeoB_associated"/>
    <property type="match status" value="1"/>
</dbReference>